<evidence type="ECO:0000256" key="5">
    <source>
        <dbReference type="ARBA" id="ARBA00023012"/>
    </source>
</evidence>
<dbReference type="EMBL" id="CP017708">
    <property type="protein sequence ID" value="AOY83260.1"/>
    <property type="molecule type" value="Genomic_DNA"/>
</dbReference>
<dbReference type="Gene3D" id="3.40.50.2300">
    <property type="match status" value="1"/>
</dbReference>
<feature type="domain" description="Response regulatory" evidence="8">
    <location>
        <begin position="5"/>
        <end position="121"/>
    </location>
</feature>
<dbReference type="PANTHER" id="PTHR43547:SF2">
    <property type="entry name" value="HYBRID SIGNAL TRANSDUCTION HISTIDINE KINASE C"/>
    <property type="match status" value="1"/>
</dbReference>
<dbReference type="InterPro" id="IPR005467">
    <property type="entry name" value="His_kinase_dom"/>
</dbReference>
<keyword evidence="3 6" id="KW-0597">Phosphoprotein</keyword>
<dbReference type="Gene3D" id="1.10.287.130">
    <property type="match status" value="1"/>
</dbReference>
<sequence>MVRTKILLIEDEPSVRENILELLEAEDFEAIAGSNGRIGIELAHHESPDLIICDVMMPEIDGYEVLQTLRKHPDTATIPFMFLTARAEKTDQRQGMELGADDYLTKPFTRVELLGAITTRLEKQAALELQKDKKLDELRSHITLYLPYEMDKPLNLILDISKLIMDKWESLERYQIKTMAEDIHQSAERLLRLIQNFLIYAELEIIATDSKKIENLRKTTSKLPNPVLGNLIQNLAQKTGRVEDLQLDWQEATIPMSQNRLNKLLEELINNAFKFSQEGTPVWVNSYSEKNTLILSVHDKGQGISEAEMAELEADLQFKGNLYEQQGSGLGLLIAKRLVELHGGKLTIDSTLGEHTTVQVILPLISKGLLP</sequence>
<gene>
    <name evidence="9" type="ORF">BJP36_28390</name>
</gene>
<dbReference type="Proteomes" id="UP000176944">
    <property type="component" value="Chromosome"/>
</dbReference>
<keyword evidence="5" id="KW-0902">Two-component regulatory system</keyword>
<accession>A0A1D9G782</accession>
<dbReference type="InterPro" id="IPR036097">
    <property type="entry name" value="HisK_dim/P_sf"/>
</dbReference>
<evidence type="ECO:0000256" key="3">
    <source>
        <dbReference type="ARBA" id="ARBA00022553"/>
    </source>
</evidence>
<dbReference type="InterPro" id="IPR003594">
    <property type="entry name" value="HATPase_dom"/>
</dbReference>
<dbReference type="CDD" id="cd17574">
    <property type="entry name" value="REC_OmpR"/>
    <property type="match status" value="1"/>
</dbReference>
<evidence type="ECO:0000256" key="4">
    <source>
        <dbReference type="ARBA" id="ARBA00022777"/>
    </source>
</evidence>
<dbReference type="SUPFAM" id="SSF47384">
    <property type="entry name" value="Homodimeric domain of signal transducing histidine kinase"/>
    <property type="match status" value="1"/>
</dbReference>
<evidence type="ECO:0000313" key="9">
    <source>
        <dbReference type="EMBL" id="AOY83260.1"/>
    </source>
</evidence>
<dbReference type="PROSITE" id="PS50110">
    <property type="entry name" value="RESPONSE_REGULATORY"/>
    <property type="match status" value="1"/>
</dbReference>
<dbReference type="Pfam" id="PF02518">
    <property type="entry name" value="HATPase_c"/>
    <property type="match status" value="1"/>
</dbReference>
<keyword evidence="4" id="KW-0418">Kinase</keyword>
<dbReference type="SUPFAM" id="SSF55874">
    <property type="entry name" value="ATPase domain of HSP90 chaperone/DNA topoisomerase II/histidine kinase"/>
    <property type="match status" value="1"/>
</dbReference>
<dbReference type="PROSITE" id="PS50109">
    <property type="entry name" value="HIS_KIN"/>
    <property type="match status" value="1"/>
</dbReference>
<evidence type="ECO:0000313" key="10">
    <source>
        <dbReference type="Proteomes" id="UP000176944"/>
    </source>
</evidence>
<dbReference type="PRINTS" id="PR00344">
    <property type="entry name" value="BCTRLSENSOR"/>
</dbReference>
<evidence type="ECO:0000259" key="8">
    <source>
        <dbReference type="PROSITE" id="PS50110"/>
    </source>
</evidence>
<dbReference type="InterPro" id="IPR001789">
    <property type="entry name" value="Sig_transdc_resp-reg_receiver"/>
</dbReference>
<dbReference type="EC" id="2.7.13.3" evidence="2"/>
<evidence type="ECO:0000256" key="6">
    <source>
        <dbReference type="PROSITE-ProRule" id="PRU00169"/>
    </source>
</evidence>
<comment type="catalytic activity">
    <reaction evidence="1">
        <text>ATP + protein L-histidine = ADP + protein N-phospho-L-histidine.</text>
        <dbReference type="EC" id="2.7.13.3"/>
    </reaction>
</comment>
<reference evidence="10" key="1">
    <citation type="submission" date="2016-10" db="EMBL/GenBank/DDBJ databases">
        <title>Comparative genomics uncovers the prolific and rare metabolic potential of the cyanobacterial genus Moorea.</title>
        <authorList>
            <person name="Leao T."/>
            <person name="Castelao G."/>
            <person name="Korobeynikov A."/>
            <person name="Monroe E.A."/>
            <person name="Podell S."/>
            <person name="Glukhov E."/>
            <person name="Allen E."/>
            <person name="Gerwick W.H."/>
            <person name="Gerwick L."/>
        </authorList>
    </citation>
    <scope>NUCLEOTIDE SEQUENCE [LARGE SCALE GENOMIC DNA]</scope>
    <source>
        <strain evidence="10">JHB</strain>
    </source>
</reference>
<dbReference type="Gene3D" id="3.30.565.10">
    <property type="entry name" value="Histidine kinase-like ATPase, C-terminal domain"/>
    <property type="match status" value="1"/>
</dbReference>
<feature type="modified residue" description="4-aspartylphosphate" evidence="6">
    <location>
        <position position="54"/>
    </location>
</feature>
<organism evidence="9 10">
    <name type="scientific">Moorena producens (strain JHB)</name>
    <dbReference type="NCBI Taxonomy" id="1454205"/>
    <lineage>
        <taxon>Bacteria</taxon>
        <taxon>Bacillati</taxon>
        <taxon>Cyanobacteriota</taxon>
        <taxon>Cyanophyceae</taxon>
        <taxon>Coleofasciculales</taxon>
        <taxon>Coleofasciculaceae</taxon>
        <taxon>Moorena</taxon>
    </lineage>
</organism>
<dbReference type="InterPro" id="IPR036890">
    <property type="entry name" value="HATPase_C_sf"/>
</dbReference>
<proteinExistence type="predicted"/>
<dbReference type="InterPro" id="IPR011006">
    <property type="entry name" value="CheY-like_superfamily"/>
</dbReference>
<dbReference type="GO" id="GO:0000155">
    <property type="term" value="F:phosphorelay sensor kinase activity"/>
    <property type="evidence" value="ECO:0007669"/>
    <property type="project" value="InterPro"/>
</dbReference>
<dbReference type="CDD" id="cd00075">
    <property type="entry name" value="HATPase"/>
    <property type="match status" value="1"/>
</dbReference>
<dbReference type="SMART" id="SM00387">
    <property type="entry name" value="HATPase_c"/>
    <property type="match status" value="1"/>
</dbReference>
<feature type="domain" description="Histidine kinase" evidence="7">
    <location>
        <begin position="145"/>
        <end position="366"/>
    </location>
</feature>
<dbReference type="Pfam" id="PF00072">
    <property type="entry name" value="Response_reg"/>
    <property type="match status" value="1"/>
</dbReference>
<dbReference type="PANTHER" id="PTHR43547">
    <property type="entry name" value="TWO-COMPONENT HISTIDINE KINASE"/>
    <property type="match status" value="1"/>
</dbReference>
<dbReference type="SMART" id="SM00448">
    <property type="entry name" value="REC"/>
    <property type="match status" value="1"/>
</dbReference>
<evidence type="ECO:0000256" key="1">
    <source>
        <dbReference type="ARBA" id="ARBA00000085"/>
    </source>
</evidence>
<dbReference type="AlphaFoldDB" id="A0A1D9G782"/>
<dbReference type="InterPro" id="IPR004358">
    <property type="entry name" value="Sig_transdc_His_kin-like_C"/>
</dbReference>
<dbReference type="SUPFAM" id="SSF52172">
    <property type="entry name" value="CheY-like"/>
    <property type="match status" value="1"/>
</dbReference>
<keyword evidence="4" id="KW-0808">Transferase</keyword>
<name>A0A1D9G782_MOOP1</name>
<protein>
    <recommendedName>
        <fullName evidence="2">histidine kinase</fullName>
        <ecNumber evidence="2">2.7.13.3</ecNumber>
    </recommendedName>
</protein>
<evidence type="ECO:0000259" key="7">
    <source>
        <dbReference type="PROSITE" id="PS50109"/>
    </source>
</evidence>
<evidence type="ECO:0000256" key="2">
    <source>
        <dbReference type="ARBA" id="ARBA00012438"/>
    </source>
</evidence>